<dbReference type="Proteomes" id="UP000199595">
    <property type="component" value="Unassembled WGS sequence"/>
</dbReference>
<evidence type="ECO:0000259" key="1">
    <source>
        <dbReference type="Pfam" id="PF13649"/>
    </source>
</evidence>
<gene>
    <name evidence="2" type="ORF">SAMN05444411_101614</name>
</gene>
<keyword evidence="3" id="KW-1185">Reference proteome</keyword>
<dbReference type="Gene3D" id="3.40.50.150">
    <property type="entry name" value="Vaccinia Virus protein VP39"/>
    <property type="match status" value="1"/>
</dbReference>
<name>A0A1H2T3U6_9FLAO</name>
<dbReference type="Pfam" id="PF13649">
    <property type="entry name" value="Methyltransf_25"/>
    <property type="match status" value="1"/>
</dbReference>
<protein>
    <submittedName>
        <fullName evidence="2">Methyltransferase domain-containing protein</fullName>
    </submittedName>
</protein>
<dbReference type="AlphaFoldDB" id="A0A1H2T3U6"/>
<dbReference type="EMBL" id="FNNJ01000001">
    <property type="protein sequence ID" value="SDW38477.1"/>
    <property type="molecule type" value="Genomic_DNA"/>
</dbReference>
<sequence length="198" mass="22496">MKEFWDSRYSEQEYAYGTEPNQFFKSALDSYAVEGSILFPAEGEGRNAIYAAKKGLDVYAFDISEEGKKKALKLAKNEKVSINYEVGELFNLNLIDTKFNATALIFAHFPTDILKEYHQKIADLIKPKGIVILEGYSKNHTGHGGPKNRDMLFTKEMIQQHFSNFKIISLVEKEVKLSEGKYHQGLGTVIRFIGEKIS</sequence>
<dbReference type="RefSeq" id="WP_090119567.1">
    <property type="nucleotide sequence ID" value="NZ_FNNJ01000001.1"/>
</dbReference>
<evidence type="ECO:0000313" key="3">
    <source>
        <dbReference type="Proteomes" id="UP000199595"/>
    </source>
</evidence>
<accession>A0A1H2T3U6</accession>
<reference evidence="3" key="1">
    <citation type="submission" date="2016-10" db="EMBL/GenBank/DDBJ databases">
        <authorList>
            <person name="Varghese N."/>
            <person name="Submissions S."/>
        </authorList>
    </citation>
    <scope>NUCLEOTIDE SEQUENCE [LARGE SCALE GENOMIC DNA]</scope>
    <source>
        <strain evidence="3">DSM 24956</strain>
    </source>
</reference>
<dbReference type="OrthoDB" id="9804312at2"/>
<dbReference type="GO" id="GO:0008168">
    <property type="term" value="F:methyltransferase activity"/>
    <property type="evidence" value="ECO:0007669"/>
    <property type="project" value="UniProtKB-KW"/>
</dbReference>
<proteinExistence type="predicted"/>
<evidence type="ECO:0000313" key="2">
    <source>
        <dbReference type="EMBL" id="SDW38477.1"/>
    </source>
</evidence>
<dbReference type="SUPFAM" id="SSF53335">
    <property type="entry name" value="S-adenosyl-L-methionine-dependent methyltransferases"/>
    <property type="match status" value="1"/>
</dbReference>
<dbReference type="GO" id="GO:0032259">
    <property type="term" value="P:methylation"/>
    <property type="evidence" value="ECO:0007669"/>
    <property type="project" value="UniProtKB-KW"/>
</dbReference>
<keyword evidence="2" id="KW-0489">Methyltransferase</keyword>
<dbReference type="InterPro" id="IPR029063">
    <property type="entry name" value="SAM-dependent_MTases_sf"/>
</dbReference>
<dbReference type="STRING" id="762486.SAMN05444411_101614"/>
<keyword evidence="2" id="KW-0808">Transferase</keyword>
<feature type="domain" description="Methyltransferase" evidence="1">
    <location>
        <begin position="42"/>
        <end position="129"/>
    </location>
</feature>
<dbReference type="InterPro" id="IPR041698">
    <property type="entry name" value="Methyltransf_25"/>
</dbReference>
<organism evidence="2 3">
    <name type="scientific">Lutibacter oricola</name>
    <dbReference type="NCBI Taxonomy" id="762486"/>
    <lineage>
        <taxon>Bacteria</taxon>
        <taxon>Pseudomonadati</taxon>
        <taxon>Bacteroidota</taxon>
        <taxon>Flavobacteriia</taxon>
        <taxon>Flavobacteriales</taxon>
        <taxon>Flavobacteriaceae</taxon>
        <taxon>Lutibacter</taxon>
    </lineage>
</organism>